<dbReference type="InterPro" id="IPR036736">
    <property type="entry name" value="ACP-like_sf"/>
</dbReference>
<sequence>MGLDAVEIVMNVEDHFGITIQNTEAEHVRTVADLVTLIHGRIAVAHESYCPTLPAFLKLRTNVRDAIGDHTYRIRPRQRIVDRLTVTQRRQLWNRLSEMLGSPPRGLRRPRLLRQLLGISVVTLLGIALIAAVAIDLRILPVTLVVAAFCIFLLHIVTVPFRTVPPAEWVTFGDITTKIVSVTSATKQLQLRTADDVLCELRPLIVDVLGVDIDEVVPDARFVEDLGVG</sequence>
<accession>A0A517MJV3</accession>
<protein>
    <submittedName>
        <fullName evidence="3">Acyl carrier protein</fullName>
    </submittedName>
</protein>
<reference evidence="3 4" key="1">
    <citation type="submission" date="2019-02" db="EMBL/GenBank/DDBJ databases">
        <title>Deep-cultivation of Planctomycetes and their phenomic and genomic characterization uncovers novel biology.</title>
        <authorList>
            <person name="Wiegand S."/>
            <person name="Jogler M."/>
            <person name="Boedeker C."/>
            <person name="Pinto D."/>
            <person name="Vollmers J."/>
            <person name="Rivas-Marin E."/>
            <person name="Kohn T."/>
            <person name="Peeters S.H."/>
            <person name="Heuer A."/>
            <person name="Rast P."/>
            <person name="Oberbeckmann S."/>
            <person name="Bunk B."/>
            <person name="Jeske O."/>
            <person name="Meyerdierks A."/>
            <person name="Storesund J.E."/>
            <person name="Kallscheuer N."/>
            <person name="Luecker S."/>
            <person name="Lage O.M."/>
            <person name="Pohl T."/>
            <person name="Merkel B.J."/>
            <person name="Hornburger P."/>
            <person name="Mueller R.-W."/>
            <person name="Bruemmer F."/>
            <person name="Labrenz M."/>
            <person name="Spormann A.M."/>
            <person name="Op den Camp H."/>
            <person name="Overmann J."/>
            <person name="Amann R."/>
            <person name="Jetten M.S.M."/>
            <person name="Mascher T."/>
            <person name="Medema M.H."/>
            <person name="Devos D.P."/>
            <person name="Kaster A.-K."/>
            <person name="Ovreas L."/>
            <person name="Rohde M."/>
            <person name="Galperin M.Y."/>
            <person name="Jogler C."/>
        </authorList>
    </citation>
    <scope>NUCLEOTIDE SEQUENCE [LARGE SCALE GENOMIC DNA]</scope>
    <source>
        <strain evidence="3 4">FF011L</strain>
    </source>
</reference>
<proteinExistence type="predicted"/>
<feature type="transmembrane region" description="Helical" evidence="1">
    <location>
        <begin position="112"/>
        <end position="133"/>
    </location>
</feature>
<keyword evidence="4" id="KW-1185">Reference proteome</keyword>
<dbReference type="OrthoDB" id="291240at2"/>
<dbReference type="InterPro" id="IPR009081">
    <property type="entry name" value="PP-bd_ACP"/>
</dbReference>
<organism evidence="3 4">
    <name type="scientific">Roseimaritima multifibrata</name>
    <dbReference type="NCBI Taxonomy" id="1930274"/>
    <lineage>
        <taxon>Bacteria</taxon>
        <taxon>Pseudomonadati</taxon>
        <taxon>Planctomycetota</taxon>
        <taxon>Planctomycetia</taxon>
        <taxon>Pirellulales</taxon>
        <taxon>Pirellulaceae</taxon>
        <taxon>Roseimaritima</taxon>
    </lineage>
</organism>
<keyword evidence="1" id="KW-0472">Membrane</keyword>
<evidence type="ECO:0000313" key="3">
    <source>
        <dbReference type="EMBL" id="QDS95120.1"/>
    </source>
</evidence>
<gene>
    <name evidence="3" type="ORF">FF011L_39070</name>
</gene>
<dbReference type="SUPFAM" id="SSF47336">
    <property type="entry name" value="ACP-like"/>
    <property type="match status" value="1"/>
</dbReference>
<dbReference type="KEGG" id="rml:FF011L_39070"/>
<keyword evidence="1" id="KW-0812">Transmembrane</keyword>
<dbReference type="RefSeq" id="WP_145353060.1">
    <property type="nucleotide sequence ID" value="NZ_CP036262.1"/>
</dbReference>
<evidence type="ECO:0000259" key="2">
    <source>
        <dbReference type="PROSITE" id="PS50075"/>
    </source>
</evidence>
<feature type="domain" description="Carrier" evidence="2">
    <location>
        <begin position="1"/>
        <end position="42"/>
    </location>
</feature>
<dbReference type="PROSITE" id="PS50075">
    <property type="entry name" value="CARRIER"/>
    <property type="match status" value="1"/>
</dbReference>
<evidence type="ECO:0000256" key="1">
    <source>
        <dbReference type="SAM" id="Phobius"/>
    </source>
</evidence>
<keyword evidence="1" id="KW-1133">Transmembrane helix</keyword>
<dbReference type="AlphaFoldDB" id="A0A517MJV3"/>
<evidence type="ECO:0000313" key="4">
    <source>
        <dbReference type="Proteomes" id="UP000320672"/>
    </source>
</evidence>
<dbReference type="EMBL" id="CP036262">
    <property type="protein sequence ID" value="QDS95120.1"/>
    <property type="molecule type" value="Genomic_DNA"/>
</dbReference>
<dbReference type="Proteomes" id="UP000320672">
    <property type="component" value="Chromosome"/>
</dbReference>
<name>A0A517MJV3_9BACT</name>
<feature type="transmembrane region" description="Helical" evidence="1">
    <location>
        <begin position="139"/>
        <end position="157"/>
    </location>
</feature>
<dbReference type="Gene3D" id="1.10.1200.10">
    <property type="entry name" value="ACP-like"/>
    <property type="match status" value="1"/>
</dbReference>